<dbReference type="RefSeq" id="WP_249863942.1">
    <property type="nucleotide sequence ID" value="NZ_CP027059.1"/>
</dbReference>
<gene>
    <name evidence="1" type="ORF">SK3146_00887</name>
</gene>
<dbReference type="EMBL" id="CP027059">
    <property type="protein sequence ID" value="UQZ81731.1"/>
    <property type="molecule type" value="Genomic_DNA"/>
</dbReference>
<dbReference type="InterPro" id="IPR025234">
    <property type="entry name" value="YjzH-like"/>
</dbReference>
<evidence type="ECO:0008006" key="3">
    <source>
        <dbReference type="Google" id="ProtNLM"/>
    </source>
</evidence>
<proteinExistence type="predicted"/>
<organism evidence="1 2">
    <name type="scientific">Paenibacillus konkukensis</name>
    <dbReference type="NCBI Taxonomy" id="2020716"/>
    <lineage>
        <taxon>Bacteria</taxon>
        <taxon>Bacillati</taxon>
        <taxon>Bacillota</taxon>
        <taxon>Bacilli</taxon>
        <taxon>Bacillales</taxon>
        <taxon>Paenibacillaceae</taxon>
        <taxon>Paenibacillus</taxon>
    </lineage>
</organism>
<accession>A0ABY4RIP3</accession>
<reference evidence="1" key="2">
    <citation type="journal article" date="2021" name="J Anim Sci Technol">
        <title>Complete genome sequence of Paenibacillus konkukensis sp. nov. SK3146 as a potential probiotic strain.</title>
        <authorList>
            <person name="Jung H.I."/>
            <person name="Park S."/>
            <person name="Niu K.M."/>
            <person name="Lee S.W."/>
            <person name="Kothari D."/>
            <person name="Yi K.J."/>
            <person name="Kim S.K."/>
        </authorList>
    </citation>
    <scope>NUCLEOTIDE SEQUENCE</scope>
    <source>
        <strain evidence="1">SK3146</strain>
    </source>
</reference>
<dbReference type="Pfam" id="PF13783">
    <property type="entry name" value="DUF4177"/>
    <property type="match status" value="1"/>
</dbReference>
<protein>
    <recommendedName>
        <fullName evidence="3">DUF4177 domain-containing protein</fullName>
    </recommendedName>
</protein>
<reference evidence="1" key="1">
    <citation type="submission" date="2018-02" db="EMBL/GenBank/DDBJ databases">
        <authorList>
            <person name="Kim S.-K."/>
            <person name="Jung H.-I."/>
            <person name="Lee S.-W."/>
        </authorList>
    </citation>
    <scope>NUCLEOTIDE SEQUENCE</scope>
    <source>
        <strain evidence="1">SK3146</strain>
    </source>
</reference>
<sequence>MVWYNILEMLAKQDSKALIAFLYDPSKRKEYAIMEQWEYRTLKFFTKGFFTGGKLDVEEFDSELNAMGSNGWELVSCFDTSQHQGSSKEVICVFKRKK</sequence>
<keyword evidence="2" id="KW-1185">Reference proteome</keyword>
<evidence type="ECO:0000313" key="1">
    <source>
        <dbReference type="EMBL" id="UQZ81731.1"/>
    </source>
</evidence>
<evidence type="ECO:0000313" key="2">
    <source>
        <dbReference type="Proteomes" id="UP001057134"/>
    </source>
</evidence>
<dbReference type="Proteomes" id="UP001057134">
    <property type="component" value="Chromosome"/>
</dbReference>
<name>A0ABY4RIP3_9BACL</name>